<gene>
    <name evidence="2" type="ORF">BYL167_LOCUS43009</name>
    <name evidence="3" type="ORF">GIL414_LOCUS55709</name>
</gene>
<sequence>RLLEILIRHAVKKKNEEIVLVEKQIFSKSGKTLSEVIKEAVIQWGRSTNINDHNLIREMFKL</sequence>
<dbReference type="AlphaFoldDB" id="A0A8S3A0E3"/>
<proteinExistence type="predicted"/>
<dbReference type="Proteomes" id="UP000681720">
    <property type="component" value="Unassembled WGS sequence"/>
</dbReference>
<evidence type="ECO:0000313" key="4">
    <source>
        <dbReference type="Proteomes" id="UP000681967"/>
    </source>
</evidence>
<accession>A0A8S3A0E3</accession>
<dbReference type="EMBL" id="CAJOBH010113193">
    <property type="protein sequence ID" value="CAF4672172.1"/>
    <property type="molecule type" value="Genomic_DNA"/>
</dbReference>
<dbReference type="EMBL" id="CAJOBJ010198360">
    <property type="protein sequence ID" value="CAF4975790.1"/>
    <property type="molecule type" value="Genomic_DNA"/>
</dbReference>
<feature type="non-terminal residue" evidence="2">
    <location>
        <position position="1"/>
    </location>
</feature>
<organism evidence="2 4">
    <name type="scientific">Rotaria magnacalcarata</name>
    <dbReference type="NCBI Taxonomy" id="392030"/>
    <lineage>
        <taxon>Eukaryota</taxon>
        <taxon>Metazoa</taxon>
        <taxon>Spiralia</taxon>
        <taxon>Gnathifera</taxon>
        <taxon>Rotifera</taxon>
        <taxon>Eurotatoria</taxon>
        <taxon>Bdelloidea</taxon>
        <taxon>Philodinida</taxon>
        <taxon>Philodinidae</taxon>
        <taxon>Rotaria</taxon>
    </lineage>
</organism>
<feature type="non-terminal residue" evidence="2">
    <location>
        <position position="62"/>
    </location>
</feature>
<dbReference type="Pfam" id="PF21119">
    <property type="entry name" value="RYDR_Jsol"/>
    <property type="match status" value="1"/>
</dbReference>
<comment type="caution">
    <text evidence="2">The sequence shown here is derived from an EMBL/GenBank/DDBJ whole genome shotgun (WGS) entry which is preliminary data.</text>
</comment>
<name>A0A8S3A0E3_9BILA</name>
<evidence type="ECO:0000259" key="1">
    <source>
        <dbReference type="Pfam" id="PF21119"/>
    </source>
</evidence>
<evidence type="ECO:0000313" key="3">
    <source>
        <dbReference type="EMBL" id="CAF4975790.1"/>
    </source>
</evidence>
<dbReference type="InterPro" id="IPR048581">
    <property type="entry name" value="RYDR_Jsol"/>
</dbReference>
<dbReference type="Proteomes" id="UP000681967">
    <property type="component" value="Unassembled WGS sequence"/>
</dbReference>
<reference evidence="2" key="1">
    <citation type="submission" date="2021-02" db="EMBL/GenBank/DDBJ databases">
        <authorList>
            <person name="Nowell W R."/>
        </authorList>
    </citation>
    <scope>NUCLEOTIDE SEQUENCE</scope>
</reference>
<protein>
    <recommendedName>
        <fullName evidence="1">Ryanodine receptor junctional solenoid domain-containing protein</fullName>
    </recommendedName>
</protein>
<feature type="domain" description="Ryanodine receptor junctional solenoid" evidence="1">
    <location>
        <begin position="11"/>
        <end position="62"/>
    </location>
</feature>
<evidence type="ECO:0000313" key="2">
    <source>
        <dbReference type="EMBL" id="CAF4672172.1"/>
    </source>
</evidence>